<dbReference type="GO" id="GO:0030973">
    <property type="term" value="F:molybdate ion binding"/>
    <property type="evidence" value="ECO:0007669"/>
    <property type="project" value="InterPro"/>
</dbReference>
<comment type="subunit">
    <text evidence="5">The complex is composed of two ATP-binding proteins (ModC), two transmembrane proteins (ModB) and a solute-binding protein (ModA).</text>
</comment>
<evidence type="ECO:0000313" key="7">
    <source>
        <dbReference type="EMBL" id="WDI31740.1"/>
    </source>
</evidence>
<gene>
    <name evidence="7" type="primary">modA</name>
    <name evidence="7" type="ORF">PUV54_00880</name>
</gene>
<accession>A0AAE9ZJK9</accession>
<name>A0AAE9ZJK9_9PROT</name>
<evidence type="ECO:0000256" key="4">
    <source>
        <dbReference type="ARBA" id="ARBA00022729"/>
    </source>
</evidence>
<evidence type="ECO:0000313" key="8">
    <source>
        <dbReference type="Proteomes" id="UP001214043"/>
    </source>
</evidence>
<dbReference type="EMBL" id="CP118166">
    <property type="protein sequence ID" value="WDI31740.1"/>
    <property type="molecule type" value="Genomic_DNA"/>
</dbReference>
<reference evidence="7" key="1">
    <citation type="submission" date="2023-02" db="EMBL/GenBank/DDBJ databases">
        <title>Genome sequence of Hyphococcus flavus.</title>
        <authorList>
            <person name="Rong J.-C."/>
            <person name="Zhao Q."/>
            <person name="Yi M."/>
            <person name="Wu J.-Y."/>
        </authorList>
    </citation>
    <scope>NUCLEOTIDE SEQUENCE</scope>
    <source>
        <strain evidence="7">MCCC 1K03223</strain>
    </source>
</reference>
<dbReference type="PANTHER" id="PTHR30632:SF14">
    <property type="entry name" value="TUNGSTATE_MOLYBDATE_CHROMATE-BINDING PROTEIN MODA"/>
    <property type="match status" value="1"/>
</dbReference>
<feature type="binding site" evidence="6">
    <location>
        <position position="161"/>
    </location>
    <ligand>
        <name>molybdate</name>
        <dbReference type="ChEBI" id="CHEBI:36264"/>
    </ligand>
</feature>
<dbReference type="RefSeq" id="WP_274493627.1">
    <property type="nucleotide sequence ID" value="NZ_CP118166.1"/>
</dbReference>
<dbReference type="KEGG" id="hfl:PUV54_00880"/>
<dbReference type="InterPro" id="IPR044084">
    <property type="entry name" value="AvModA-like_subst-bd"/>
</dbReference>
<dbReference type="SUPFAM" id="SSF53850">
    <property type="entry name" value="Periplasmic binding protein-like II"/>
    <property type="match status" value="1"/>
</dbReference>
<dbReference type="PIRSF" id="PIRSF004846">
    <property type="entry name" value="ModA"/>
    <property type="match status" value="1"/>
</dbReference>
<protein>
    <submittedName>
        <fullName evidence="7">Molybdate ABC transporter substrate-binding protein</fullName>
    </submittedName>
</protein>
<sequence length="244" mass="26057">MGLAAGAMGLITSASAEEALVAVAANFQTAASQLEADFEANSEHTITITAGSTGKLYAQIVNGAPFDVFLAADQQRPRLLEEKGASVIGSRFTYAVGRLVLWSANPSLAVENSIYLRNGAFRRLAMANPDLAPYGAAAQEILQSLDLWEALQSKIVMGENVTQSFTYVATGNAELGFVALSSVFEFDGGAKSYWEPPVNSYRPIRQDAVLLKRAKSNAAALAFFQYLKSEPARELISSSGYGDQ</sequence>
<evidence type="ECO:0000256" key="5">
    <source>
        <dbReference type="ARBA" id="ARBA00062515"/>
    </source>
</evidence>
<comment type="similarity">
    <text evidence="1">Belongs to the bacterial solute-binding protein ModA family.</text>
</comment>
<dbReference type="GO" id="GO:0046872">
    <property type="term" value="F:metal ion binding"/>
    <property type="evidence" value="ECO:0007669"/>
    <property type="project" value="UniProtKB-KW"/>
</dbReference>
<dbReference type="GO" id="GO:0015689">
    <property type="term" value="P:molybdate ion transport"/>
    <property type="evidence" value="ECO:0007669"/>
    <property type="project" value="InterPro"/>
</dbReference>
<organism evidence="7 8">
    <name type="scientific">Hyphococcus flavus</name>
    <dbReference type="NCBI Taxonomy" id="1866326"/>
    <lineage>
        <taxon>Bacteria</taxon>
        <taxon>Pseudomonadati</taxon>
        <taxon>Pseudomonadota</taxon>
        <taxon>Alphaproteobacteria</taxon>
        <taxon>Parvularculales</taxon>
        <taxon>Parvularculaceae</taxon>
        <taxon>Hyphococcus</taxon>
    </lineage>
</organism>
<dbReference type="AlphaFoldDB" id="A0AAE9ZJK9"/>
<keyword evidence="2 6" id="KW-0500">Molybdenum</keyword>
<dbReference type="NCBIfam" id="TIGR01256">
    <property type="entry name" value="modA"/>
    <property type="match status" value="1"/>
</dbReference>
<dbReference type="InterPro" id="IPR050682">
    <property type="entry name" value="ModA/WtpA"/>
</dbReference>
<evidence type="ECO:0000256" key="6">
    <source>
        <dbReference type="PIRSR" id="PIRSR004846-1"/>
    </source>
</evidence>
<dbReference type="Proteomes" id="UP001214043">
    <property type="component" value="Chromosome"/>
</dbReference>
<dbReference type="GO" id="GO:1901359">
    <property type="term" value="F:tungstate binding"/>
    <property type="evidence" value="ECO:0007669"/>
    <property type="project" value="UniProtKB-ARBA"/>
</dbReference>
<evidence type="ECO:0000256" key="2">
    <source>
        <dbReference type="ARBA" id="ARBA00022505"/>
    </source>
</evidence>
<keyword evidence="3 6" id="KW-0479">Metal-binding</keyword>
<feature type="binding site" evidence="6">
    <location>
        <position position="53"/>
    </location>
    <ligand>
        <name>molybdate</name>
        <dbReference type="ChEBI" id="CHEBI:36264"/>
    </ligand>
</feature>
<dbReference type="CDD" id="cd13539">
    <property type="entry name" value="PBP2_AvModA"/>
    <property type="match status" value="1"/>
</dbReference>
<dbReference type="Pfam" id="PF13531">
    <property type="entry name" value="SBP_bac_11"/>
    <property type="match status" value="1"/>
</dbReference>
<dbReference type="FunFam" id="3.40.190.10:FF:000035">
    <property type="entry name" value="Molybdate ABC transporter substrate-binding protein"/>
    <property type="match status" value="1"/>
</dbReference>
<evidence type="ECO:0000256" key="3">
    <source>
        <dbReference type="ARBA" id="ARBA00022723"/>
    </source>
</evidence>
<dbReference type="Gene3D" id="3.40.190.10">
    <property type="entry name" value="Periplasmic binding protein-like II"/>
    <property type="match status" value="2"/>
</dbReference>
<evidence type="ECO:0000256" key="1">
    <source>
        <dbReference type="ARBA" id="ARBA00009175"/>
    </source>
</evidence>
<keyword evidence="8" id="KW-1185">Reference proteome</keyword>
<proteinExistence type="inferred from homology"/>
<dbReference type="InterPro" id="IPR005950">
    <property type="entry name" value="ModA"/>
</dbReference>
<dbReference type="PANTHER" id="PTHR30632">
    <property type="entry name" value="MOLYBDATE-BINDING PERIPLASMIC PROTEIN"/>
    <property type="match status" value="1"/>
</dbReference>
<keyword evidence="4" id="KW-0732">Signal</keyword>